<reference evidence="6" key="2">
    <citation type="submission" date="2025-09" db="UniProtKB">
        <authorList>
            <consortium name="Ensembl"/>
        </authorList>
    </citation>
    <scope>IDENTIFICATION</scope>
</reference>
<dbReference type="GO" id="GO:0016020">
    <property type="term" value="C:membrane"/>
    <property type="evidence" value="ECO:0007669"/>
    <property type="project" value="UniProtKB-SubCell"/>
</dbReference>
<dbReference type="AlphaFoldDB" id="A0A8B9G6U8"/>
<proteinExistence type="predicted"/>
<feature type="domain" description="Ig-like" evidence="5">
    <location>
        <begin position="115"/>
        <end position="190"/>
    </location>
</feature>
<dbReference type="Proteomes" id="UP000694522">
    <property type="component" value="Unplaced"/>
</dbReference>
<feature type="transmembrane region" description="Helical" evidence="3">
    <location>
        <begin position="312"/>
        <end position="332"/>
    </location>
</feature>
<organism evidence="6 7">
    <name type="scientific">Amazona collaria</name>
    <name type="common">yellow-billed parrot</name>
    <dbReference type="NCBI Taxonomy" id="241587"/>
    <lineage>
        <taxon>Eukaryota</taxon>
        <taxon>Metazoa</taxon>
        <taxon>Chordata</taxon>
        <taxon>Craniata</taxon>
        <taxon>Vertebrata</taxon>
        <taxon>Euteleostomi</taxon>
        <taxon>Archelosauria</taxon>
        <taxon>Archosauria</taxon>
        <taxon>Dinosauria</taxon>
        <taxon>Saurischia</taxon>
        <taxon>Theropoda</taxon>
        <taxon>Coelurosauria</taxon>
        <taxon>Aves</taxon>
        <taxon>Neognathae</taxon>
        <taxon>Neoaves</taxon>
        <taxon>Telluraves</taxon>
        <taxon>Australaves</taxon>
        <taxon>Psittaciformes</taxon>
        <taxon>Psittacidae</taxon>
        <taxon>Amazona</taxon>
    </lineage>
</organism>
<feature type="chain" id="PRO_5034571294" evidence="4">
    <location>
        <begin position="26"/>
        <end position="368"/>
    </location>
</feature>
<keyword evidence="4" id="KW-0732">Signal</keyword>
<dbReference type="InterPro" id="IPR013098">
    <property type="entry name" value="Ig_I-set"/>
</dbReference>
<feature type="domain" description="Ig-like" evidence="5">
    <location>
        <begin position="205"/>
        <end position="304"/>
    </location>
</feature>
<evidence type="ECO:0000313" key="6">
    <source>
        <dbReference type="Ensembl" id="ENSACOP00000018621.1"/>
    </source>
</evidence>
<dbReference type="PROSITE" id="PS50835">
    <property type="entry name" value="IG_LIKE"/>
    <property type="match status" value="2"/>
</dbReference>
<name>A0A8B9G6U8_9PSIT</name>
<dbReference type="SMART" id="SM00409">
    <property type="entry name" value="IG"/>
    <property type="match status" value="2"/>
</dbReference>
<dbReference type="InterPro" id="IPR013270">
    <property type="entry name" value="CD47_Vset"/>
</dbReference>
<feature type="signal peptide" evidence="4">
    <location>
        <begin position="1"/>
        <end position="25"/>
    </location>
</feature>
<dbReference type="InterPro" id="IPR003599">
    <property type="entry name" value="Ig_sub"/>
</dbReference>
<dbReference type="GO" id="GO:0098609">
    <property type="term" value="P:cell-cell adhesion"/>
    <property type="evidence" value="ECO:0007669"/>
    <property type="project" value="TreeGrafter"/>
</dbReference>
<dbReference type="Pfam" id="PF07679">
    <property type="entry name" value="I-set"/>
    <property type="match status" value="1"/>
</dbReference>
<sequence>MPAAFVGKCLGRLLLLCLYLSLSGGSPADPAMTTQDASSQSQANSLTYMKNGLNESFPEPMATTQIVNWQTQGRPLDHLTLGHEVSVPDPNLATKESRQTSNQSVTSVQYELLLPGASGTSVDTTISLDKAVEVELTCILDKEYSYLKSFQVTWKRGNETISHTNKTDSSWSIKVSVSDSSKLGSYSCTLKGEKELSGIFHLQVPKIERKEKPTISYLRDTGVMSCECPGYTAISWTWYMANGSKQIVINESLLADRYVISKKSASITQLKILKLSKEDGGEYWCEATFELGKSEGRLELKVLSFVVPLKPFIAIVVEVVVFIALIVCYEIYSTKVKRTETEKEFDQIEHLKSEDSGLESSEARQRRI</sequence>
<keyword evidence="3" id="KW-0472">Membrane</keyword>
<dbReference type="PANTHER" id="PTHR44170">
    <property type="entry name" value="PROTEIN SIDEKICK"/>
    <property type="match status" value="1"/>
</dbReference>
<evidence type="ECO:0000313" key="7">
    <source>
        <dbReference type="Proteomes" id="UP000694522"/>
    </source>
</evidence>
<dbReference type="PANTHER" id="PTHR44170:SF6">
    <property type="entry name" value="CONTACTIN"/>
    <property type="match status" value="1"/>
</dbReference>
<evidence type="ECO:0000256" key="3">
    <source>
        <dbReference type="SAM" id="Phobius"/>
    </source>
</evidence>
<accession>A0A8B9G6U8</accession>
<dbReference type="SUPFAM" id="SSF48726">
    <property type="entry name" value="Immunoglobulin"/>
    <property type="match status" value="1"/>
</dbReference>
<keyword evidence="3" id="KW-0812">Transmembrane</keyword>
<dbReference type="InterPro" id="IPR013783">
    <property type="entry name" value="Ig-like_fold"/>
</dbReference>
<dbReference type="InterPro" id="IPR036179">
    <property type="entry name" value="Ig-like_dom_sf"/>
</dbReference>
<protein>
    <submittedName>
        <fullName evidence="6">Embigin</fullName>
    </submittedName>
</protein>
<evidence type="ECO:0000259" key="5">
    <source>
        <dbReference type="PROSITE" id="PS50835"/>
    </source>
</evidence>
<keyword evidence="1" id="KW-0677">Repeat</keyword>
<keyword evidence="7" id="KW-1185">Reference proteome</keyword>
<evidence type="ECO:0000256" key="4">
    <source>
        <dbReference type="SAM" id="SignalP"/>
    </source>
</evidence>
<reference evidence="6" key="1">
    <citation type="submission" date="2025-08" db="UniProtKB">
        <authorList>
            <consortium name="Ensembl"/>
        </authorList>
    </citation>
    <scope>IDENTIFICATION</scope>
</reference>
<evidence type="ECO:0000256" key="2">
    <source>
        <dbReference type="ARBA" id="ARBA00023157"/>
    </source>
</evidence>
<keyword evidence="2" id="KW-1015">Disulfide bond</keyword>
<dbReference type="Ensembl" id="ENSACOT00000019288.1">
    <property type="protein sequence ID" value="ENSACOP00000018621.1"/>
    <property type="gene ID" value="ENSACOG00000012835.1"/>
</dbReference>
<dbReference type="Pfam" id="PF08204">
    <property type="entry name" value="V-set_CD47"/>
    <property type="match status" value="1"/>
</dbReference>
<keyword evidence="3" id="KW-1133">Transmembrane helix</keyword>
<evidence type="ECO:0000256" key="1">
    <source>
        <dbReference type="ARBA" id="ARBA00022737"/>
    </source>
</evidence>
<dbReference type="CDD" id="cd00096">
    <property type="entry name" value="Ig"/>
    <property type="match status" value="1"/>
</dbReference>
<dbReference type="Gene3D" id="2.60.40.10">
    <property type="entry name" value="Immunoglobulins"/>
    <property type="match status" value="2"/>
</dbReference>
<dbReference type="InterPro" id="IPR007110">
    <property type="entry name" value="Ig-like_dom"/>
</dbReference>